<dbReference type="RefSeq" id="WP_216925283.1">
    <property type="nucleotide sequence ID" value="NZ_JAHOPC010000007.1"/>
</dbReference>
<dbReference type="EMBL" id="JAHOPC010000007">
    <property type="protein sequence ID" value="MBU8867145.1"/>
    <property type="molecule type" value="Genomic_DNA"/>
</dbReference>
<feature type="region of interest" description="Disordered" evidence="1">
    <location>
        <begin position="67"/>
        <end position="89"/>
    </location>
</feature>
<organism evidence="2 3">
    <name type="scientific">Paenarthrobacter aromaticivorans</name>
    <dbReference type="NCBI Taxonomy" id="2849150"/>
    <lineage>
        <taxon>Bacteria</taxon>
        <taxon>Bacillati</taxon>
        <taxon>Actinomycetota</taxon>
        <taxon>Actinomycetes</taxon>
        <taxon>Micrococcales</taxon>
        <taxon>Micrococcaceae</taxon>
        <taxon>Paenarthrobacter</taxon>
    </lineage>
</organism>
<sequence>MRVTSVSDLAEVRRINPGLFFIPGLYDTRSSIEIHGQIVADFFPGITTEDRECAMRLIPFLVVFEEGGPFREGPGRPQRQTSGAGRGAR</sequence>
<evidence type="ECO:0000313" key="2">
    <source>
        <dbReference type="EMBL" id="MBU8867145.1"/>
    </source>
</evidence>
<reference evidence="2 3" key="1">
    <citation type="submission" date="2021-06" db="EMBL/GenBank/DDBJ databases">
        <authorList>
            <person name="Jeong J.W."/>
        </authorList>
    </citation>
    <scope>NUCLEOTIDE SEQUENCE [LARGE SCALE GENOMIC DNA]</scope>
    <source>
        <strain evidence="2 3">MMS21-TAE1-1</strain>
    </source>
</reference>
<gene>
    <name evidence="2" type="ORF">KSW38_12665</name>
</gene>
<keyword evidence="3" id="KW-1185">Reference proteome</keyword>
<name>A0ABS6I6U6_9MICC</name>
<dbReference type="Proteomes" id="UP000824166">
    <property type="component" value="Unassembled WGS sequence"/>
</dbReference>
<evidence type="ECO:0000313" key="3">
    <source>
        <dbReference type="Proteomes" id="UP000824166"/>
    </source>
</evidence>
<protein>
    <submittedName>
        <fullName evidence="2">Uncharacterized protein</fullName>
    </submittedName>
</protein>
<accession>A0ABS6I6U6</accession>
<comment type="caution">
    <text evidence="2">The sequence shown here is derived from an EMBL/GenBank/DDBJ whole genome shotgun (WGS) entry which is preliminary data.</text>
</comment>
<evidence type="ECO:0000256" key="1">
    <source>
        <dbReference type="SAM" id="MobiDB-lite"/>
    </source>
</evidence>
<feature type="compositionally biased region" description="Low complexity" evidence="1">
    <location>
        <begin position="67"/>
        <end position="80"/>
    </location>
</feature>
<proteinExistence type="predicted"/>